<keyword evidence="9" id="KW-0963">Cytoplasm</keyword>
<dbReference type="PATRIC" id="fig|883114.3.peg.1238"/>
<dbReference type="GO" id="GO:0005737">
    <property type="term" value="C:cytoplasm"/>
    <property type="evidence" value="ECO:0007669"/>
    <property type="project" value="UniProtKB-SubCell"/>
</dbReference>
<comment type="function">
    <text evidence="9">Single strand-specific metallo-endoribonuclease involved in late-stage 70S ribosome quality control and in maturation of the 3' terminus of the 16S rRNA.</text>
</comment>
<protein>
    <recommendedName>
        <fullName evidence="9">Endoribonuclease YbeY</fullName>
        <ecNumber evidence="9">3.1.-.-</ecNumber>
    </recommendedName>
</protein>
<evidence type="ECO:0000256" key="9">
    <source>
        <dbReference type="HAMAP-Rule" id="MF_00009"/>
    </source>
</evidence>
<dbReference type="InterPro" id="IPR020549">
    <property type="entry name" value="YbeY_CS"/>
</dbReference>
<proteinExistence type="inferred from homology"/>
<keyword evidence="7 9" id="KW-0378">Hydrolase</keyword>
<dbReference type="PROSITE" id="PS01306">
    <property type="entry name" value="UPF0054"/>
    <property type="match status" value="1"/>
</dbReference>
<dbReference type="OrthoDB" id="9807740at2"/>
<organism evidence="10 11">
    <name type="scientific">Helcococcus kunzii ATCC 51366</name>
    <dbReference type="NCBI Taxonomy" id="883114"/>
    <lineage>
        <taxon>Bacteria</taxon>
        <taxon>Bacillati</taxon>
        <taxon>Bacillota</taxon>
        <taxon>Tissierellia</taxon>
        <taxon>Tissierellales</taxon>
        <taxon>Peptoniphilaceae</taxon>
        <taxon>Helcococcus</taxon>
    </lineage>
</organism>
<dbReference type="GO" id="GO:0008270">
    <property type="term" value="F:zinc ion binding"/>
    <property type="evidence" value="ECO:0007669"/>
    <property type="project" value="UniProtKB-UniRule"/>
</dbReference>
<comment type="similarity">
    <text evidence="1 9">Belongs to the endoribonuclease YbeY family.</text>
</comment>
<dbReference type="InterPro" id="IPR002036">
    <property type="entry name" value="YbeY"/>
</dbReference>
<dbReference type="PANTHER" id="PTHR46986:SF1">
    <property type="entry name" value="ENDORIBONUCLEASE YBEY, CHLOROPLASTIC"/>
    <property type="match status" value="1"/>
</dbReference>
<name>H3NPY2_9FIRM</name>
<keyword evidence="2 9" id="KW-0690">Ribosome biogenesis</keyword>
<dbReference type="HOGENOM" id="CLU_106710_3_0_9"/>
<dbReference type="AlphaFoldDB" id="H3NPY2"/>
<comment type="subcellular location">
    <subcellularLocation>
        <location evidence="9">Cytoplasm</location>
    </subcellularLocation>
</comment>
<dbReference type="SUPFAM" id="SSF55486">
    <property type="entry name" value="Metalloproteases ('zincins'), catalytic domain"/>
    <property type="match status" value="1"/>
</dbReference>
<dbReference type="GO" id="GO:0004222">
    <property type="term" value="F:metalloendopeptidase activity"/>
    <property type="evidence" value="ECO:0007669"/>
    <property type="project" value="InterPro"/>
</dbReference>
<keyword evidence="6 9" id="KW-0255">Endonuclease</keyword>
<dbReference type="InterPro" id="IPR023091">
    <property type="entry name" value="MetalPrtase_cat_dom_sf_prd"/>
</dbReference>
<evidence type="ECO:0000256" key="1">
    <source>
        <dbReference type="ARBA" id="ARBA00010875"/>
    </source>
</evidence>
<dbReference type="STRING" id="883114.HMPREF9709_01248"/>
<keyword evidence="5 9" id="KW-0479">Metal-binding</keyword>
<dbReference type="HAMAP" id="MF_00009">
    <property type="entry name" value="Endoribonucl_YbeY"/>
    <property type="match status" value="1"/>
</dbReference>
<keyword evidence="4 9" id="KW-0540">Nuclease</keyword>
<evidence type="ECO:0000256" key="2">
    <source>
        <dbReference type="ARBA" id="ARBA00022517"/>
    </source>
</evidence>
<dbReference type="EC" id="3.1.-.-" evidence="9"/>
<dbReference type="EMBL" id="AGEI01000024">
    <property type="protein sequence ID" value="EHR33204.1"/>
    <property type="molecule type" value="Genomic_DNA"/>
</dbReference>
<dbReference type="RefSeq" id="WP_005398763.1">
    <property type="nucleotide sequence ID" value="NZ_JH601088.1"/>
</dbReference>
<keyword evidence="8 9" id="KW-0862">Zinc</keyword>
<sequence>MEILIDNQNNLIKLDEKFEEQIQNAIKTSLEHLGYGLNYEISISIVNEEEIRKLNKEYRNNDSVTDVLSFPLFEREDIPEEGMLGDIVICVERVKEQAKDFNHSEERELIYLTVHSLLHLLGYDHIEEDDKLEMRTKEKEIMKKLGIFKNEKL</sequence>
<dbReference type="GeneID" id="96999222"/>
<reference evidence="10 11" key="1">
    <citation type="submission" date="2012-01" db="EMBL/GenBank/DDBJ databases">
        <title>The Genome Sequence of Helcococcus kunzii ATCC 51366.</title>
        <authorList>
            <consortium name="The Broad Institute Genome Sequencing Platform"/>
            <person name="Earl A."/>
            <person name="Ward D."/>
            <person name="Feldgarden M."/>
            <person name="Gevers D."/>
            <person name="Huys G."/>
            <person name="Young S.K."/>
            <person name="Zeng Q."/>
            <person name="Gargeya S."/>
            <person name="Fitzgerald M."/>
            <person name="Haas B."/>
            <person name="Abouelleil A."/>
            <person name="Alvarado L."/>
            <person name="Arachchi H.M."/>
            <person name="Berlin A."/>
            <person name="Chapman S.B."/>
            <person name="Gearin G."/>
            <person name="Goldberg J."/>
            <person name="Griggs A."/>
            <person name="Gujja S."/>
            <person name="Hansen M."/>
            <person name="Heiman D."/>
            <person name="Howarth C."/>
            <person name="Larimer J."/>
            <person name="Lui A."/>
            <person name="MacDonald P.J.P."/>
            <person name="McCowen C."/>
            <person name="Montmayeur A."/>
            <person name="Murphy C."/>
            <person name="Neiman D."/>
            <person name="Pearson M."/>
            <person name="Priest M."/>
            <person name="Roberts A."/>
            <person name="Saif S."/>
            <person name="Shea T."/>
            <person name="Sisk P."/>
            <person name="Stolte C."/>
            <person name="Sykes S."/>
            <person name="Wortman J."/>
            <person name="Nusbaum C."/>
            <person name="Birren B."/>
        </authorList>
    </citation>
    <scope>NUCLEOTIDE SEQUENCE [LARGE SCALE GENOMIC DNA]</scope>
    <source>
        <strain evidence="10 11">ATCC 51366</strain>
    </source>
</reference>
<feature type="binding site" evidence="9">
    <location>
        <position position="119"/>
    </location>
    <ligand>
        <name>Zn(2+)</name>
        <dbReference type="ChEBI" id="CHEBI:29105"/>
        <note>catalytic</note>
    </ligand>
</feature>
<evidence type="ECO:0000313" key="10">
    <source>
        <dbReference type="EMBL" id="EHR33204.1"/>
    </source>
</evidence>
<dbReference type="GO" id="GO:0006364">
    <property type="term" value="P:rRNA processing"/>
    <property type="evidence" value="ECO:0007669"/>
    <property type="project" value="UniProtKB-UniRule"/>
</dbReference>
<gene>
    <name evidence="9" type="primary">ybeY</name>
    <name evidence="10" type="ORF">HMPREF9709_01248</name>
</gene>
<comment type="caution">
    <text evidence="10">The sequence shown here is derived from an EMBL/GenBank/DDBJ whole genome shotgun (WGS) entry which is preliminary data.</text>
</comment>
<keyword evidence="11" id="KW-1185">Reference proteome</keyword>
<dbReference type="Proteomes" id="UP000004191">
    <property type="component" value="Unassembled WGS sequence"/>
</dbReference>
<evidence type="ECO:0000256" key="3">
    <source>
        <dbReference type="ARBA" id="ARBA00022552"/>
    </source>
</evidence>
<dbReference type="Gene3D" id="3.40.390.30">
    <property type="entry name" value="Metalloproteases ('zincins'), catalytic domain"/>
    <property type="match status" value="1"/>
</dbReference>
<dbReference type="eggNOG" id="COG0319">
    <property type="taxonomic scope" value="Bacteria"/>
</dbReference>
<dbReference type="PANTHER" id="PTHR46986">
    <property type="entry name" value="ENDORIBONUCLEASE YBEY, CHLOROPLASTIC"/>
    <property type="match status" value="1"/>
</dbReference>
<evidence type="ECO:0000256" key="6">
    <source>
        <dbReference type="ARBA" id="ARBA00022759"/>
    </source>
</evidence>
<feature type="binding site" evidence="9">
    <location>
        <position position="125"/>
    </location>
    <ligand>
        <name>Zn(2+)</name>
        <dbReference type="ChEBI" id="CHEBI:29105"/>
        <note>catalytic</note>
    </ligand>
</feature>
<evidence type="ECO:0000256" key="5">
    <source>
        <dbReference type="ARBA" id="ARBA00022723"/>
    </source>
</evidence>
<keyword evidence="3 9" id="KW-0698">rRNA processing</keyword>
<dbReference type="Pfam" id="PF02130">
    <property type="entry name" value="YbeY"/>
    <property type="match status" value="1"/>
</dbReference>
<comment type="cofactor">
    <cofactor evidence="9">
        <name>Zn(2+)</name>
        <dbReference type="ChEBI" id="CHEBI:29105"/>
    </cofactor>
    <text evidence="9">Binds 1 zinc ion.</text>
</comment>
<evidence type="ECO:0000256" key="7">
    <source>
        <dbReference type="ARBA" id="ARBA00022801"/>
    </source>
</evidence>
<dbReference type="NCBIfam" id="TIGR00043">
    <property type="entry name" value="rRNA maturation RNase YbeY"/>
    <property type="match status" value="1"/>
</dbReference>
<accession>H3NPY2</accession>
<evidence type="ECO:0000313" key="11">
    <source>
        <dbReference type="Proteomes" id="UP000004191"/>
    </source>
</evidence>
<evidence type="ECO:0000256" key="8">
    <source>
        <dbReference type="ARBA" id="ARBA00022833"/>
    </source>
</evidence>
<evidence type="ECO:0000256" key="4">
    <source>
        <dbReference type="ARBA" id="ARBA00022722"/>
    </source>
</evidence>
<dbReference type="GO" id="GO:0004521">
    <property type="term" value="F:RNA endonuclease activity"/>
    <property type="evidence" value="ECO:0007669"/>
    <property type="project" value="UniProtKB-UniRule"/>
</dbReference>
<feature type="binding site" evidence="9">
    <location>
        <position position="115"/>
    </location>
    <ligand>
        <name>Zn(2+)</name>
        <dbReference type="ChEBI" id="CHEBI:29105"/>
        <note>catalytic</note>
    </ligand>
</feature>